<sequence length="96" mass="10121">MTKEVDGTEIIKIGGASNAKGKSYLCIFEHLDAKDGNIYVMIMGKNNNELAFSFKPDGETILNPVFTAEGMDNDGTKLVIMMNPPKGAGVPGGVAA</sequence>
<accession>J9G4C0</accession>
<protein>
    <submittedName>
        <fullName evidence="1">Uncharacterized protein</fullName>
    </submittedName>
</protein>
<gene>
    <name evidence="1" type="ORF">EVA_10182</name>
</gene>
<proteinExistence type="predicted"/>
<comment type="caution">
    <text evidence="1">The sequence shown here is derived from an EMBL/GenBank/DDBJ whole genome shotgun (WGS) entry which is preliminary data.</text>
</comment>
<dbReference type="EMBL" id="AMCI01002849">
    <property type="protein sequence ID" value="EJX01709.1"/>
    <property type="molecule type" value="Genomic_DNA"/>
</dbReference>
<organism evidence="1">
    <name type="scientific">gut metagenome</name>
    <dbReference type="NCBI Taxonomy" id="749906"/>
    <lineage>
        <taxon>unclassified sequences</taxon>
        <taxon>metagenomes</taxon>
        <taxon>organismal metagenomes</taxon>
    </lineage>
</organism>
<reference evidence="1" key="1">
    <citation type="journal article" date="2012" name="PLoS ONE">
        <title>Gene sets for utilization of primary and secondary nutrition supplies in the distal gut of endangered iberian lynx.</title>
        <authorList>
            <person name="Alcaide M."/>
            <person name="Messina E."/>
            <person name="Richter M."/>
            <person name="Bargiela R."/>
            <person name="Peplies J."/>
            <person name="Huws S.A."/>
            <person name="Newbold C.J."/>
            <person name="Golyshin P.N."/>
            <person name="Simon M.A."/>
            <person name="Lopez G."/>
            <person name="Yakimov M.M."/>
            <person name="Ferrer M."/>
        </authorList>
    </citation>
    <scope>NUCLEOTIDE SEQUENCE</scope>
</reference>
<evidence type="ECO:0000313" key="1">
    <source>
        <dbReference type="EMBL" id="EJX01709.1"/>
    </source>
</evidence>
<name>J9G4C0_9ZZZZ</name>
<dbReference type="AlphaFoldDB" id="J9G4C0"/>